<dbReference type="GO" id="GO:0004708">
    <property type="term" value="F:MAP kinase kinase activity"/>
    <property type="evidence" value="ECO:0007669"/>
    <property type="project" value="UniProtKB-EC"/>
</dbReference>
<dbReference type="GO" id="GO:0004674">
    <property type="term" value="F:protein serine/threonine kinase activity"/>
    <property type="evidence" value="ECO:0007669"/>
    <property type="project" value="UniProtKB-KW"/>
</dbReference>
<dbReference type="GO" id="GO:0005524">
    <property type="term" value="F:ATP binding"/>
    <property type="evidence" value="ECO:0007669"/>
    <property type="project" value="UniProtKB-UniRule"/>
</dbReference>
<dbReference type="PROSITE" id="PS00107">
    <property type="entry name" value="PROTEIN_KINASE_ATP"/>
    <property type="match status" value="1"/>
</dbReference>
<dbReference type="EMBL" id="LWDG02000600">
    <property type="protein sequence ID" value="KAE8263872.1"/>
    <property type="molecule type" value="Genomic_DNA"/>
</dbReference>
<dbReference type="SMART" id="SM00220">
    <property type="entry name" value="S_TKc"/>
    <property type="match status" value="1"/>
</dbReference>
<sequence length="475" mass="51903">MAPHQSSCKRKASTPPGDDDHHNDHIVDSKRVCAADTRALDDNHPLSGHNLVSQAGEHAESNQLCLSISDIDSSAELQPACAPRSPGSQSDSRSGSYQPSSNPGQTNSTSHAAASSSNNLDLEISEDEDTEDTVVPESSAPPAYESPSTIPAEWTPPAAWRPQGRYIRLRGAASLGQGTFGEVTRVVDTLSGTICARKRLAYQVRPSKRVISEIFALLRLQHGHGIAQVIDICYSNSHIDIIMPEYSGNLQDLLDEAEGRQFRNGVAKNLVLQLLHAVSYIHKKGYVHLDIKPSNLFLTREGVLKIGDFGIASKIGIDGHVRTYGTLGYTAPETLLGSLRPTFQNDVWSTGCVIVEIFTGRPFFVEKSAEDAVREMLQFTGHPGGLVYPRANFASSLFGVAAEWPECPSNASYRLRFVIPRAACLVQDMLRLQPNRRPHIGTFFSHELFLEAPLPNKVNPQLLPRMKQEVEAPSA</sequence>
<comment type="catalytic activity">
    <reaction evidence="7">
        <text>L-seryl-[protein] + ATP = O-phospho-L-seryl-[protein] + ADP + H(+)</text>
        <dbReference type="Rhea" id="RHEA:17989"/>
        <dbReference type="Rhea" id="RHEA-COMP:9863"/>
        <dbReference type="Rhea" id="RHEA-COMP:11604"/>
        <dbReference type="ChEBI" id="CHEBI:15378"/>
        <dbReference type="ChEBI" id="CHEBI:29999"/>
        <dbReference type="ChEBI" id="CHEBI:30616"/>
        <dbReference type="ChEBI" id="CHEBI:83421"/>
        <dbReference type="ChEBI" id="CHEBI:456216"/>
        <dbReference type="EC" id="2.7.12.2"/>
    </reaction>
</comment>
<feature type="region of interest" description="Disordered" evidence="12">
    <location>
        <begin position="77"/>
        <end position="157"/>
    </location>
</feature>
<evidence type="ECO:0000313" key="14">
    <source>
        <dbReference type="EMBL" id="KAE8263872.1"/>
    </source>
</evidence>
<dbReference type="InterPro" id="IPR017441">
    <property type="entry name" value="Protein_kinase_ATP_BS"/>
</dbReference>
<feature type="domain" description="Protein kinase" evidence="13">
    <location>
        <begin position="169"/>
        <end position="449"/>
    </location>
</feature>
<dbReference type="InterPro" id="IPR008271">
    <property type="entry name" value="Ser/Thr_kinase_AS"/>
</dbReference>
<evidence type="ECO:0000256" key="6">
    <source>
        <dbReference type="ARBA" id="ARBA00038999"/>
    </source>
</evidence>
<dbReference type="EC" id="2.7.12.2" evidence="6"/>
<feature type="region of interest" description="Disordered" evidence="12">
    <location>
        <begin position="1"/>
        <end position="57"/>
    </location>
</feature>
<dbReference type="PANTHER" id="PTHR48013:SF9">
    <property type="entry name" value="DUAL SPECIFICITY MITOGEN-ACTIVATED PROTEIN KINASE KINASE 5"/>
    <property type="match status" value="1"/>
</dbReference>
<evidence type="ECO:0000256" key="8">
    <source>
        <dbReference type="ARBA" id="ARBA00049299"/>
    </source>
</evidence>
<dbReference type="InterPro" id="IPR011009">
    <property type="entry name" value="Kinase-like_dom_sf"/>
</dbReference>
<dbReference type="Gene3D" id="3.30.200.20">
    <property type="entry name" value="Phosphorylase Kinase, domain 1"/>
    <property type="match status" value="1"/>
</dbReference>
<dbReference type="PROSITE" id="PS50011">
    <property type="entry name" value="PROTEIN_KINASE_DOM"/>
    <property type="match status" value="1"/>
</dbReference>
<keyword evidence="2 10" id="KW-0547">Nucleotide-binding</keyword>
<evidence type="ECO:0000256" key="5">
    <source>
        <dbReference type="ARBA" id="ARBA00038035"/>
    </source>
</evidence>
<feature type="compositionally biased region" description="Low complexity" evidence="12">
    <location>
        <begin position="135"/>
        <end position="148"/>
    </location>
</feature>
<evidence type="ECO:0000256" key="1">
    <source>
        <dbReference type="ARBA" id="ARBA00022679"/>
    </source>
</evidence>
<keyword evidence="4 10" id="KW-0067">ATP-binding</keyword>
<keyword evidence="11" id="KW-0723">Serine/threonine-protein kinase</keyword>
<keyword evidence="15" id="KW-1185">Reference proteome</keyword>
<feature type="binding site" evidence="10">
    <location>
        <position position="198"/>
    </location>
    <ligand>
        <name>ATP</name>
        <dbReference type="ChEBI" id="CHEBI:30616"/>
    </ligand>
</feature>
<comment type="caution">
    <text evidence="14">The sequence shown here is derived from an EMBL/GenBank/DDBJ whole genome shotgun (WGS) entry which is preliminary data.</text>
</comment>
<gene>
    <name evidence="14" type="ORF">A4X09_0g7118</name>
</gene>
<accession>A0A8X7N3V0</accession>
<comment type="similarity">
    <text evidence="5">Belongs to the protein kinase superfamily. STE Ser/Thr protein kinase family. MAP kinase kinase subfamily.</text>
</comment>
<dbReference type="InterPro" id="IPR000719">
    <property type="entry name" value="Prot_kinase_dom"/>
</dbReference>
<evidence type="ECO:0000256" key="4">
    <source>
        <dbReference type="ARBA" id="ARBA00022840"/>
    </source>
</evidence>
<keyword evidence="1" id="KW-0808">Transferase</keyword>
<dbReference type="PROSITE" id="PS00108">
    <property type="entry name" value="PROTEIN_KINASE_ST"/>
    <property type="match status" value="1"/>
</dbReference>
<dbReference type="PANTHER" id="PTHR48013">
    <property type="entry name" value="DUAL SPECIFICITY MITOGEN-ACTIVATED PROTEIN KINASE KINASE 5-RELATED"/>
    <property type="match status" value="1"/>
</dbReference>
<keyword evidence="3" id="KW-0418">Kinase</keyword>
<dbReference type="Pfam" id="PF00069">
    <property type="entry name" value="Pkinase"/>
    <property type="match status" value="1"/>
</dbReference>
<comment type="catalytic activity">
    <reaction evidence="9">
        <text>L-tyrosyl-[protein] + ATP = O-phospho-L-tyrosyl-[protein] + ADP + H(+)</text>
        <dbReference type="Rhea" id="RHEA:10596"/>
        <dbReference type="Rhea" id="RHEA-COMP:10136"/>
        <dbReference type="Rhea" id="RHEA-COMP:20101"/>
        <dbReference type="ChEBI" id="CHEBI:15378"/>
        <dbReference type="ChEBI" id="CHEBI:30616"/>
        <dbReference type="ChEBI" id="CHEBI:46858"/>
        <dbReference type="ChEBI" id="CHEBI:61978"/>
        <dbReference type="ChEBI" id="CHEBI:456216"/>
        <dbReference type="EC" id="2.7.12.2"/>
    </reaction>
</comment>
<dbReference type="Proteomes" id="UP000078113">
    <property type="component" value="Unassembled WGS sequence"/>
</dbReference>
<name>A0A8X7N3V0_9BASI</name>
<dbReference type="Gene3D" id="1.10.510.10">
    <property type="entry name" value="Transferase(Phosphotransferase) domain 1"/>
    <property type="match status" value="1"/>
</dbReference>
<evidence type="ECO:0000313" key="15">
    <source>
        <dbReference type="Proteomes" id="UP000078113"/>
    </source>
</evidence>
<evidence type="ECO:0000256" key="7">
    <source>
        <dbReference type="ARBA" id="ARBA00049014"/>
    </source>
</evidence>
<feature type="compositionally biased region" description="Low complexity" evidence="12">
    <location>
        <begin position="84"/>
        <end position="122"/>
    </location>
</feature>
<evidence type="ECO:0000256" key="3">
    <source>
        <dbReference type="ARBA" id="ARBA00022777"/>
    </source>
</evidence>
<evidence type="ECO:0000256" key="9">
    <source>
        <dbReference type="ARBA" id="ARBA00051693"/>
    </source>
</evidence>
<protein>
    <recommendedName>
        <fullName evidence="6">mitogen-activated protein kinase kinase</fullName>
        <ecNumber evidence="6">2.7.12.2</ecNumber>
    </recommendedName>
</protein>
<evidence type="ECO:0000256" key="12">
    <source>
        <dbReference type="SAM" id="MobiDB-lite"/>
    </source>
</evidence>
<proteinExistence type="inferred from homology"/>
<feature type="compositionally biased region" description="Acidic residues" evidence="12">
    <location>
        <begin position="123"/>
        <end position="134"/>
    </location>
</feature>
<evidence type="ECO:0000256" key="11">
    <source>
        <dbReference type="RuleBase" id="RU000304"/>
    </source>
</evidence>
<feature type="compositionally biased region" description="Basic and acidic residues" evidence="12">
    <location>
        <begin position="18"/>
        <end position="44"/>
    </location>
</feature>
<evidence type="ECO:0000259" key="13">
    <source>
        <dbReference type="PROSITE" id="PS50011"/>
    </source>
</evidence>
<dbReference type="SUPFAM" id="SSF56112">
    <property type="entry name" value="Protein kinase-like (PK-like)"/>
    <property type="match status" value="1"/>
</dbReference>
<comment type="catalytic activity">
    <reaction evidence="8">
        <text>L-threonyl-[protein] + ATP = O-phospho-L-threonyl-[protein] + ADP + H(+)</text>
        <dbReference type="Rhea" id="RHEA:46608"/>
        <dbReference type="Rhea" id="RHEA-COMP:11060"/>
        <dbReference type="Rhea" id="RHEA-COMP:11605"/>
        <dbReference type="ChEBI" id="CHEBI:15378"/>
        <dbReference type="ChEBI" id="CHEBI:30013"/>
        <dbReference type="ChEBI" id="CHEBI:30616"/>
        <dbReference type="ChEBI" id="CHEBI:61977"/>
        <dbReference type="ChEBI" id="CHEBI:456216"/>
        <dbReference type="EC" id="2.7.12.2"/>
    </reaction>
</comment>
<evidence type="ECO:0000256" key="2">
    <source>
        <dbReference type="ARBA" id="ARBA00022741"/>
    </source>
</evidence>
<evidence type="ECO:0000256" key="10">
    <source>
        <dbReference type="PROSITE-ProRule" id="PRU10141"/>
    </source>
</evidence>
<reference evidence="14" key="2">
    <citation type="journal article" date="2019" name="IMA Fungus">
        <title>Genome sequencing and comparison of five Tilletia species to identify candidate genes for the detection of regulated species infecting wheat.</title>
        <authorList>
            <person name="Nguyen H.D.T."/>
            <person name="Sultana T."/>
            <person name="Kesanakurti P."/>
            <person name="Hambleton S."/>
        </authorList>
    </citation>
    <scope>NUCLEOTIDE SEQUENCE</scope>
    <source>
        <strain evidence="14">DAOMC 236422</strain>
    </source>
</reference>
<reference evidence="14" key="1">
    <citation type="submission" date="2016-04" db="EMBL/GenBank/DDBJ databases">
        <authorList>
            <person name="Nguyen H.D."/>
            <person name="Samba Siva P."/>
            <person name="Cullis J."/>
            <person name="Levesque C.A."/>
            <person name="Hambleton S."/>
        </authorList>
    </citation>
    <scope>NUCLEOTIDE SEQUENCE</scope>
    <source>
        <strain evidence="14">DAOMC 236422</strain>
    </source>
</reference>
<dbReference type="AlphaFoldDB" id="A0A8X7N3V0"/>
<organism evidence="14 15">
    <name type="scientific">Tilletia walkeri</name>
    <dbReference type="NCBI Taxonomy" id="117179"/>
    <lineage>
        <taxon>Eukaryota</taxon>
        <taxon>Fungi</taxon>
        <taxon>Dikarya</taxon>
        <taxon>Basidiomycota</taxon>
        <taxon>Ustilaginomycotina</taxon>
        <taxon>Exobasidiomycetes</taxon>
        <taxon>Tilletiales</taxon>
        <taxon>Tilletiaceae</taxon>
        <taxon>Tilletia</taxon>
    </lineage>
</organism>